<dbReference type="InterPro" id="IPR004827">
    <property type="entry name" value="bZIP"/>
</dbReference>
<dbReference type="Proteomes" id="UP001295684">
    <property type="component" value="Unassembled WGS sequence"/>
</dbReference>
<dbReference type="AlphaFoldDB" id="A0AAD1UTZ4"/>
<feature type="region of interest" description="Disordered" evidence="1">
    <location>
        <begin position="1"/>
        <end position="151"/>
    </location>
</feature>
<dbReference type="PROSITE" id="PS50217">
    <property type="entry name" value="BZIP"/>
    <property type="match status" value="1"/>
</dbReference>
<feature type="compositionally biased region" description="Basic and acidic residues" evidence="1">
    <location>
        <begin position="18"/>
        <end position="27"/>
    </location>
</feature>
<accession>A0AAD1UTZ4</accession>
<feature type="compositionally biased region" description="Basic and acidic residues" evidence="1">
    <location>
        <begin position="129"/>
        <end position="151"/>
    </location>
</feature>
<organism evidence="4 5">
    <name type="scientific">Euplotes crassus</name>
    <dbReference type="NCBI Taxonomy" id="5936"/>
    <lineage>
        <taxon>Eukaryota</taxon>
        <taxon>Sar</taxon>
        <taxon>Alveolata</taxon>
        <taxon>Ciliophora</taxon>
        <taxon>Intramacronucleata</taxon>
        <taxon>Spirotrichea</taxon>
        <taxon>Hypotrichia</taxon>
        <taxon>Euplotida</taxon>
        <taxon>Euplotidae</taxon>
        <taxon>Moneuplotes</taxon>
    </lineage>
</organism>
<feature type="compositionally biased region" description="Polar residues" evidence="1">
    <location>
        <begin position="1"/>
        <end position="17"/>
    </location>
</feature>
<feature type="compositionally biased region" description="Basic and acidic residues" evidence="1">
    <location>
        <begin position="113"/>
        <end position="122"/>
    </location>
</feature>
<keyword evidence="2" id="KW-0812">Transmembrane</keyword>
<dbReference type="EMBL" id="CAMPGE010012838">
    <property type="protein sequence ID" value="CAI2371595.1"/>
    <property type="molecule type" value="Genomic_DNA"/>
</dbReference>
<feature type="compositionally biased region" description="Low complexity" evidence="1">
    <location>
        <begin position="79"/>
        <end position="88"/>
    </location>
</feature>
<evidence type="ECO:0000313" key="5">
    <source>
        <dbReference type="Proteomes" id="UP001295684"/>
    </source>
</evidence>
<reference evidence="4" key="1">
    <citation type="submission" date="2023-07" db="EMBL/GenBank/DDBJ databases">
        <authorList>
            <consortium name="AG Swart"/>
            <person name="Singh M."/>
            <person name="Singh A."/>
            <person name="Seah K."/>
            <person name="Emmerich C."/>
        </authorList>
    </citation>
    <scope>NUCLEOTIDE SEQUENCE</scope>
    <source>
        <strain evidence="4">DP1</strain>
    </source>
</reference>
<proteinExistence type="predicted"/>
<name>A0AAD1UTZ4_EUPCR</name>
<keyword evidence="5" id="KW-1185">Reference proteome</keyword>
<keyword evidence="2" id="KW-0472">Membrane</keyword>
<evidence type="ECO:0000259" key="3">
    <source>
        <dbReference type="PROSITE" id="PS50217"/>
    </source>
</evidence>
<dbReference type="Gene3D" id="1.20.5.170">
    <property type="match status" value="1"/>
</dbReference>
<feature type="compositionally biased region" description="Polar residues" evidence="1">
    <location>
        <begin position="45"/>
        <end position="54"/>
    </location>
</feature>
<feature type="domain" description="BZIP" evidence="3">
    <location>
        <begin position="120"/>
        <end position="183"/>
    </location>
</feature>
<feature type="compositionally biased region" description="Basic residues" evidence="1">
    <location>
        <begin position="58"/>
        <end position="68"/>
    </location>
</feature>
<dbReference type="CDD" id="cd14686">
    <property type="entry name" value="bZIP"/>
    <property type="match status" value="1"/>
</dbReference>
<dbReference type="GO" id="GO:0003700">
    <property type="term" value="F:DNA-binding transcription factor activity"/>
    <property type="evidence" value="ECO:0007669"/>
    <property type="project" value="InterPro"/>
</dbReference>
<feature type="transmembrane region" description="Helical" evidence="2">
    <location>
        <begin position="278"/>
        <end position="297"/>
    </location>
</feature>
<evidence type="ECO:0000256" key="1">
    <source>
        <dbReference type="SAM" id="MobiDB-lite"/>
    </source>
</evidence>
<feature type="transmembrane region" description="Helical" evidence="2">
    <location>
        <begin position="349"/>
        <end position="368"/>
    </location>
</feature>
<dbReference type="InterPro" id="IPR046347">
    <property type="entry name" value="bZIP_sf"/>
</dbReference>
<dbReference type="SMART" id="SM00338">
    <property type="entry name" value="BRLZ"/>
    <property type="match status" value="1"/>
</dbReference>
<evidence type="ECO:0000256" key="2">
    <source>
        <dbReference type="SAM" id="Phobius"/>
    </source>
</evidence>
<gene>
    <name evidence="4" type="ORF">ECRASSUSDP1_LOCUS12919</name>
</gene>
<sequence length="389" mass="45110">MEMSESIDSNYEQGSTFKSKDTLHDSQNEGTSSRFLSQSEEEINFNHSDTSQALSDKKGHKQGRKRVIKEKDKSKDAVSSGKDSTSTKSKGRRKKKTDQYKNQVIRDQYGVFEYDKDPEGYKKARKRQQNRESALRARDKRANKMETVESRLQKIEDKSSKMEKENMVLKAEKRQLQDQVQNLLSIITSFGANKRFKTGEKEEFVRKEESNIISTDTPDEAKNELELDFDEKDIDDSQSFTDKNNSPEETMLKLIRNNNDSIFAQEEGGFGDMLQKGLMLSLTIVMCMVMCLTGYSVSESYYIDSTQLCTTCSNPRVPFELKPIESRVKMSHLNEPHYIDQTPVSDCNFLFNLWIGVFCIMMLLTFLFKRQQYFFYNLITSPLRRSARK</sequence>
<protein>
    <recommendedName>
        <fullName evidence="3">BZIP domain-containing protein</fullName>
    </recommendedName>
</protein>
<comment type="caution">
    <text evidence="4">The sequence shown here is derived from an EMBL/GenBank/DDBJ whole genome shotgun (WGS) entry which is preliminary data.</text>
</comment>
<keyword evidence="2" id="KW-1133">Transmembrane helix</keyword>
<dbReference type="SUPFAM" id="SSF57959">
    <property type="entry name" value="Leucine zipper domain"/>
    <property type="match status" value="1"/>
</dbReference>
<feature type="compositionally biased region" description="Polar residues" evidence="1">
    <location>
        <begin position="28"/>
        <end position="38"/>
    </location>
</feature>
<evidence type="ECO:0000313" key="4">
    <source>
        <dbReference type="EMBL" id="CAI2371595.1"/>
    </source>
</evidence>